<dbReference type="Pfam" id="PF18917">
    <property type="entry name" value="LiaI-LiaF-like_TM1"/>
    <property type="match status" value="1"/>
</dbReference>
<feature type="transmembrane region" description="Helical" evidence="1">
    <location>
        <begin position="7"/>
        <end position="28"/>
    </location>
</feature>
<protein>
    <recommendedName>
        <fullName evidence="2">LiaI-LiaF-like transmembrane region domain-containing protein</fullName>
    </recommendedName>
</protein>
<organism evidence="3 4">
    <name type="scientific">Sphingobacterium chuzhouense</name>
    <dbReference type="NCBI Taxonomy" id="1742264"/>
    <lineage>
        <taxon>Bacteria</taxon>
        <taxon>Pseudomonadati</taxon>
        <taxon>Bacteroidota</taxon>
        <taxon>Sphingobacteriia</taxon>
        <taxon>Sphingobacteriales</taxon>
        <taxon>Sphingobacteriaceae</taxon>
        <taxon>Sphingobacterium</taxon>
    </lineage>
</organism>
<dbReference type="RefSeq" id="WP_190315382.1">
    <property type="nucleotide sequence ID" value="NZ_JACNYL010000005.1"/>
</dbReference>
<feature type="transmembrane region" description="Helical" evidence="1">
    <location>
        <begin position="34"/>
        <end position="50"/>
    </location>
</feature>
<proteinExistence type="predicted"/>
<evidence type="ECO:0000313" key="4">
    <source>
        <dbReference type="Proteomes" id="UP000651112"/>
    </source>
</evidence>
<comment type="caution">
    <text evidence="3">The sequence shown here is derived from an EMBL/GenBank/DDBJ whole genome shotgun (WGS) entry which is preliminary data.</text>
</comment>
<dbReference type="Proteomes" id="UP000651112">
    <property type="component" value="Unassembled WGS sequence"/>
</dbReference>
<evidence type="ECO:0000259" key="2">
    <source>
        <dbReference type="Pfam" id="PF18917"/>
    </source>
</evidence>
<keyword evidence="1" id="KW-0812">Transmembrane</keyword>
<reference evidence="3 4" key="1">
    <citation type="submission" date="2020-08" db="EMBL/GenBank/DDBJ databases">
        <title>Sphingobacterium sp. DN00404 isolated from aquaculture water.</title>
        <authorList>
            <person name="Zhang M."/>
        </authorList>
    </citation>
    <scope>NUCLEOTIDE SEQUENCE [LARGE SCALE GENOMIC DNA]</scope>
    <source>
        <strain evidence="3 4">KCTC 42746</strain>
    </source>
</reference>
<accession>A0ABR7XX43</accession>
<evidence type="ECO:0000313" key="3">
    <source>
        <dbReference type="EMBL" id="MBD1423615.1"/>
    </source>
</evidence>
<name>A0ABR7XX43_9SPHI</name>
<dbReference type="EMBL" id="JACNYL010000005">
    <property type="protein sequence ID" value="MBD1423615.1"/>
    <property type="molecule type" value="Genomic_DNA"/>
</dbReference>
<keyword evidence="1" id="KW-1133">Transmembrane helix</keyword>
<feature type="domain" description="LiaI-LiaF-like transmembrane region" evidence="2">
    <location>
        <begin position="5"/>
        <end position="49"/>
    </location>
</feature>
<sequence>MENKLTSGIWFVFIGLVLLLHNLDIIHFNFWATIKYWPLLIIIVGINLIAQNKTYGNYIKIGCNVLFLGWILYVGMTAPKTDWSEQLFNSKNINVGNIDDSGPLSNAVHTPFDPTVEESTLEFNGGAGKFEMKVGEKANLVSAKAKTDDMGMNMKTTQEEGKQKVVINAKPTSKSKKSDAVLINLHPDVLWSLNLNYGAANINNDLSTLKFKNLEINMGASNMDLTLGTPKAGISKIDIATGASKIHFRIPKDAAVKVEYTSILSKNSFEGFETNESGIAKTANYNEAENRFDIELEGAANNFTITRY</sequence>
<dbReference type="InterPro" id="IPR043726">
    <property type="entry name" value="LiaI-LiaF-like_TM1"/>
</dbReference>
<feature type="transmembrane region" description="Helical" evidence="1">
    <location>
        <begin position="57"/>
        <end position="76"/>
    </location>
</feature>
<gene>
    <name evidence="3" type="ORF">H8B21_18805</name>
</gene>
<keyword evidence="4" id="KW-1185">Reference proteome</keyword>
<keyword evidence="1" id="KW-0472">Membrane</keyword>
<evidence type="ECO:0000256" key="1">
    <source>
        <dbReference type="SAM" id="Phobius"/>
    </source>
</evidence>